<comment type="caution">
    <text evidence="5">The sequence shown here is derived from an EMBL/GenBank/DDBJ whole genome shotgun (WGS) entry which is preliminary data.</text>
</comment>
<keyword evidence="5" id="KW-0687">Ribonucleoprotein</keyword>
<dbReference type="SMART" id="SM00558">
    <property type="entry name" value="JmjC"/>
    <property type="match status" value="1"/>
</dbReference>
<dbReference type="AlphaFoldDB" id="A0A7W8JIT9"/>
<dbReference type="GO" id="GO:0046872">
    <property type="term" value="F:metal ion binding"/>
    <property type="evidence" value="ECO:0007669"/>
    <property type="project" value="UniProtKB-KW"/>
</dbReference>
<protein>
    <submittedName>
        <fullName evidence="5">Ribosomal protein L16 Arg81 hydroxylase</fullName>
    </submittedName>
</protein>
<accession>A0A7W8JIT9</accession>
<dbReference type="PROSITE" id="PS51184">
    <property type="entry name" value="JMJC"/>
    <property type="match status" value="1"/>
</dbReference>
<dbReference type="InterPro" id="IPR003347">
    <property type="entry name" value="JmjC_dom"/>
</dbReference>
<keyword evidence="5" id="KW-0689">Ribosomal protein</keyword>
<evidence type="ECO:0000256" key="1">
    <source>
        <dbReference type="ARBA" id="ARBA00001954"/>
    </source>
</evidence>
<dbReference type="SUPFAM" id="SSF51197">
    <property type="entry name" value="Clavaminate synthase-like"/>
    <property type="match status" value="1"/>
</dbReference>
<dbReference type="GO" id="GO:0005840">
    <property type="term" value="C:ribosome"/>
    <property type="evidence" value="ECO:0007669"/>
    <property type="project" value="UniProtKB-KW"/>
</dbReference>
<reference evidence="5 6" key="1">
    <citation type="submission" date="2020-08" db="EMBL/GenBank/DDBJ databases">
        <title>Genomic Encyclopedia of Type Strains, Phase IV (KMG-IV): sequencing the most valuable type-strain genomes for metagenomic binning, comparative biology and taxonomic classification.</title>
        <authorList>
            <person name="Goeker M."/>
        </authorList>
    </citation>
    <scope>NUCLEOTIDE SEQUENCE [LARGE SCALE GENOMIC DNA]</scope>
    <source>
        <strain evidence="5 6">DSM 19169</strain>
    </source>
</reference>
<keyword evidence="3" id="KW-0408">Iron</keyword>
<feature type="domain" description="JmjC" evidence="4">
    <location>
        <begin position="113"/>
        <end position="257"/>
    </location>
</feature>
<organism evidence="5 6">
    <name type="scientific">Anoxybacillus mongoliensis</name>
    <dbReference type="NCBI Taxonomy" id="452565"/>
    <lineage>
        <taxon>Bacteria</taxon>
        <taxon>Bacillati</taxon>
        <taxon>Bacillota</taxon>
        <taxon>Bacilli</taxon>
        <taxon>Bacillales</taxon>
        <taxon>Anoxybacillaceae</taxon>
        <taxon>Anoxybacillus</taxon>
    </lineage>
</organism>
<keyword evidence="2" id="KW-0479">Metal-binding</keyword>
<name>A0A7W8JIT9_9BACL</name>
<dbReference type="PANTHER" id="PTHR13096:SF8">
    <property type="entry name" value="RIBOSOMAL OXYGENASE 1"/>
    <property type="match status" value="1"/>
</dbReference>
<dbReference type="Gene3D" id="6.10.280.40">
    <property type="match status" value="1"/>
</dbReference>
<comment type="cofactor">
    <cofactor evidence="1">
        <name>Fe(2+)</name>
        <dbReference type="ChEBI" id="CHEBI:29033"/>
    </cofactor>
</comment>
<evidence type="ECO:0000259" key="4">
    <source>
        <dbReference type="PROSITE" id="PS51184"/>
    </source>
</evidence>
<dbReference type="Pfam" id="PF08007">
    <property type="entry name" value="JmjC_2"/>
    <property type="match status" value="1"/>
</dbReference>
<evidence type="ECO:0000256" key="2">
    <source>
        <dbReference type="ARBA" id="ARBA00022723"/>
    </source>
</evidence>
<evidence type="ECO:0000256" key="3">
    <source>
        <dbReference type="ARBA" id="ARBA00023004"/>
    </source>
</evidence>
<dbReference type="InterPro" id="IPR039994">
    <property type="entry name" value="NO66-like"/>
</dbReference>
<gene>
    <name evidence="5" type="ORF">HNR43_002395</name>
</gene>
<evidence type="ECO:0000313" key="5">
    <source>
        <dbReference type="EMBL" id="MBB5356411.1"/>
    </source>
</evidence>
<sequence length="329" mass="37931">MYNSVKDSVLNEIINPLTIDDFLKSYWPKKPLVSNGDPNRFDVIPGFDQIKNLNDILEIYNNPVMVVGNAVVEESGGIMDRLLVPSNEALQWYEKGAALEFDFTDLFIPRSRRWIESLKSDLRLPEGTLSKVIVYAAKNGGGFKAHFDAYTNFIFQIKGEKIWKLYENHNVENPTLHYDLAEAPYYPEELKKYWTGEPPAEDLPDADVVKLTPGSMLYLPRGVWHSTKSDEETLAINITFGQPTWLDLLLSEMRSRLVSNNKWRELALNYNSLNNEEKNKVFKDIDSMLSLLRKEVEKITPGDLLKHQSGDFDPYQSTQLVFRQLLTRY</sequence>
<dbReference type="EMBL" id="JACHEQ010000015">
    <property type="protein sequence ID" value="MBB5356411.1"/>
    <property type="molecule type" value="Genomic_DNA"/>
</dbReference>
<evidence type="ECO:0000313" key="6">
    <source>
        <dbReference type="Proteomes" id="UP000583699"/>
    </source>
</evidence>
<proteinExistence type="predicted"/>
<dbReference type="Gene3D" id="2.60.120.650">
    <property type="entry name" value="Cupin"/>
    <property type="match status" value="1"/>
</dbReference>
<dbReference type="PANTHER" id="PTHR13096">
    <property type="entry name" value="MINA53 MYC INDUCED NUCLEAR ANTIGEN"/>
    <property type="match status" value="1"/>
</dbReference>
<keyword evidence="6" id="KW-1185">Reference proteome</keyword>
<dbReference type="RefSeq" id="WP_183244113.1">
    <property type="nucleotide sequence ID" value="NZ_JACHEQ010000015.1"/>
</dbReference>
<dbReference type="Proteomes" id="UP000583699">
    <property type="component" value="Unassembled WGS sequence"/>
</dbReference>